<dbReference type="AlphaFoldDB" id="A0A2T6G8Y2"/>
<reference evidence="1 2" key="1">
    <citation type="submission" date="2018-03" db="EMBL/GenBank/DDBJ databases">
        <title>Genome sequence of Paenibacillus elgii strain AC13 an antimicrobial compound producing bacteria.</title>
        <authorList>
            <person name="Kurokawa A.S."/>
            <person name="Araujo J.F."/>
            <person name="Costa R.A."/>
            <person name="Ortega D.B."/>
            <person name="Pires A.S."/>
            <person name="Pappas G.J.Jr."/>
            <person name="Franco O.L."/>
            <person name="Barreto C."/>
            <person name="Magalhaes B.S."/>
            <person name="Kruger R.H."/>
        </authorList>
    </citation>
    <scope>NUCLEOTIDE SEQUENCE [LARGE SCALE GENOMIC DNA]</scope>
    <source>
        <strain evidence="1 2">AC13</strain>
    </source>
</reference>
<name>A0A2T6G8Y2_9BACL</name>
<dbReference type="Proteomes" id="UP000244184">
    <property type="component" value="Unassembled WGS sequence"/>
</dbReference>
<sequence length="189" mass="21118">MSVSLALIPVALTLRLVMGKNNFKNWVESMQERVPTSFLDESELVQTVRKAGYDAERWAGSIKTHIDGKNLYIFWELRAGRWEAIFGKSDSSHVINKFMEDINTAAGRQVMGHKLYAQVPTSIAPPLPQSQLESTPVAVSTIFPTNFRDGELLGVTSRNGKNRTFSHFLFSIKGTVESLSEEREISNVG</sequence>
<evidence type="ECO:0000313" key="1">
    <source>
        <dbReference type="EMBL" id="PUA40600.1"/>
    </source>
</evidence>
<proteinExistence type="predicted"/>
<organism evidence="1 2">
    <name type="scientific">Paenibacillus elgii</name>
    <dbReference type="NCBI Taxonomy" id="189691"/>
    <lineage>
        <taxon>Bacteria</taxon>
        <taxon>Bacillati</taxon>
        <taxon>Bacillota</taxon>
        <taxon>Bacilli</taxon>
        <taxon>Bacillales</taxon>
        <taxon>Paenibacillaceae</taxon>
        <taxon>Paenibacillus</taxon>
    </lineage>
</organism>
<protein>
    <submittedName>
        <fullName evidence="1">Uncharacterized protein</fullName>
    </submittedName>
</protein>
<dbReference type="EMBL" id="PYHP01000009">
    <property type="protein sequence ID" value="PUA40600.1"/>
    <property type="molecule type" value="Genomic_DNA"/>
</dbReference>
<accession>A0A2T6G8Y2</accession>
<comment type="caution">
    <text evidence="1">The sequence shown here is derived from an EMBL/GenBank/DDBJ whole genome shotgun (WGS) entry which is preliminary data.</text>
</comment>
<gene>
    <name evidence="1" type="ORF">C8Z91_03835</name>
</gene>
<dbReference type="RefSeq" id="WP_108530330.1">
    <property type="nucleotide sequence ID" value="NZ_PYHP01000009.1"/>
</dbReference>
<evidence type="ECO:0000313" key="2">
    <source>
        <dbReference type="Proteomes" id="UP000244184"/>
    </source>
</evidence>